<gene>
    <name evidence="1" type="ORF">DENIS_3454</name>
</gene>
<comment type="caution">
    <text evidence="1">The sequence shown here is derived from an EMBL/GenBank/DDBJ whole genome shotgun (WGS) entry which is preliminary data.</text>
</comment>
<keyword evidence="2" id="KW-1185">Reference proteome</keyword>
<accession>A0A401FZR5</accession>
<dbReference type="EMBL" id="BEXT01000001">
    <property type="protein sequence ID" value="GBC62482.1"/>
    <property type="molecule type" value="Genomic_DNA"/>
</dbReference>
<organism evidence="1 2">
    <name type="scientific">Desulfonema ishimotonii</name>
    <dbReference type="NCBI Taxonomy" id="45657"/>
    <lineage>
        <taxon>Bacteria</taxon>
        <taxon>Pseudomonadati</taxon>
        <taxon>Thermodesulfobacteriota</taxon>
        <taxon>Desulfobacteria</taxon>
        <taxon>Desulfobacterales</taxon>
        <taxon>Desulfococcaceae</taxon>
        <taxon>Desulfonema</taxon>
    </lineage>
</organism>
<dbReference type="AlphaFoldDB" id="A0A401FZR5"/>
<evidence type="ECO:0000313" key="1">
    <source>
        <dbReference type="EMBL" id="GBC62482.1"/>
    </source>
</evidence>
<reference evidence="2" key="1">
    <citation type="submission" date="2017-11" db="EMBL/GenBank/DDBJ databases">
        <authorList>
            <person name="Watanabe M."/>
            <person name="Kojima H."/>
        </authorList>
    </citation>
    <scope>NUCLEOTIDE SEQUENCE [LARGE SCALE GENOMIC DNA]</scope>
    <source>
        <strain evidence="2">Tokyo 01</strain>
    </source>
</reference>
<evidence type="ECO:0008006" key="3">
    <source>
        <dbReference type="Google" id="ProtNLM"/>
    </source>
</evidence>
<evidence type="ECO:0000313" key="2">
    <source>
        <dbReference type="Proteomes" id="UP000288096"/>
    </source>
</evidence>
<proteinExistence type="predicted"/>
<reference evidence="2" key="2">
    <citation type="submission" date="2019-01" db="EMBL/GenBank/DDBJ databases">
        <title>Genome sequence of Desulfonema ishimotonii strain Tokyo 01.</title>
        <authorList>
            <person name="Fukui M."/>
        </authorList>
    </citation>
    <scope>NUCLEOTIDE SEQUENCE [LARGE SCALE GENOMIC DNA]</scope>
    <source>
        <strain evidence="2">Tokyo 01</strain>
    </source>
</reference>
<dbReference type="RefSeq" id="WP_124329649.1">
    <property type="nucleotide sequence ID" value="NZ_BEXT01000001.1"/>
</dbReference>
<protein>
    <recommendedName>
        <fullName evidence="3">Tip attachment protein J domain-containing protein</fullName>
    </recommendedName>
</protein>
<dbReference type="Proteomes" id="UP000288096">
    <property type="component" value="Unassembled WGS sequence"/>
</dbReference>
<name>A0A401FZR5_9BACT</name>
<sequence>MTTRKFWNASILSLPSLELRSNADGGYISGNYGSVTFAPDAFSGAPPLKLDVDLRFGITSATAFLIYKGSLLLREYKPLEITYDVWEPERTEKLLDEGTDENGDDCVLPLVIGTVNHMNPQRTGSDTTNTYHRPDFYGEIGTDWHAYDDGVLIDDNWTDNGDGTITRSVDIVGELTFSGTGNITNIGQLFKWACDRLSLTFQNLHGGDIPLDCVITSQEILISFLERVAWYCGYIFYLYEDEGVDVLRLVSLDQNNGVSYIEQFDAVSITYSWSDSRIKSYSAQWTVREAADGAIQEREIERKVFGQSAVVGEELELPYVFNEDPELVETRLDWILAYEEKPVVQMDIPLIRMPQPGEEVWFSDRRIQVDAVGSMRITNINLNYKEKSVTLQGRGDVTIT</sequence>